<keyword evidence="8" id="KW-1185">Reference proteome</keyword>
<dbReference type="InterPro" id="IPR035909">
    <property type="entry name" value="CheB_C"/>
</dbReference>
<evidence type="ECO:0000256" key="3">
    <source>
        <dbReference type="ARBA" id="ARBA00048267"/>
    </source>
</evidence>
<accession>A0ABW3RK39</accession>
<comment type="caution">
    <text evidence="4">Lacks conserved residue(s) required for the propagation of feature annotation.</text>
</comment>
<dbReference type="SUPFAM" id="SSF52738">
    <property type="entry name" value="Methylesterase CheB, C-terminal domain"/>
    <property type="match status" value="1"/>
</dbReference>
<keyword evidence="1" id="KW-0378">Hydrolase</keyword>
<dbReference type="PROSITE" id="PS50122">
    <property type="entry name" value="CHEB"/>
    <property type="match status" value="1"/>
</dbReference>
<dbReference type="InterPro" id="IPR000673">
    <property type="entry name" value="Sig_transdc_resp-reg_Me-estase"/>
</dbReference>
<gene>
    <name evidence="7" type="ORF">ACFQ2C_07620</name>
</gene>
<dbReference type="EC" id="3.1.1.61" evidence="2"/>
<evidence type="ECO:0000256" key="4">
    <source>
        <dbReference type="PROSITE-ProRule" id="PRU00050"/>
    </source>
</evidence>
<dbReference type="PANTHER" id="PTHR42872">
    <property type="entry name" value="PROTEIN-GLUTAMATE METHYLESTERASE/PROTEIN-GLUTAMINE GLUTAMINASE"/>
    <property type="match status" value="1"/>
</dbReference>
<sequence>MTRNITSTKKSNKNGDSIRKHHRYRRFRRGSYELIVEILDSLPTAFSDAIVIVLHRNSKYETKIESSLSKRLNRNVISVRDKLPILGNHIYFAPPGYHTLVEPDHIFSLDISDPVQFSRPSIDVFFESVAAVYGKHATAFILSGANNDGSEGIKTLINYGAVCYVQNPQEAVIETMPQAGMQSSKKVKVLSNQQIIDYFSQLT</sequence>
<comment type="catalytic activity">
    <reaction evidence="3">
        <text>[protein]-L-glutamate 5-O-methyl ester + H2O = L-glutamyl-[protein] + methanol + H(+)</text>
        <dbReference type="Rhea" id="RHEA:23236"/>
        <dbReference type="Rhea" id="RHEA-COMP:10208"/>
        <dbReference type="Rhea" id="RHEA-COMP:10311"/>
        <dbReference type="ChEBI" id="CHEBI:15377"/>
        <dbReference type="ChEBI" id="CHEBI:15378"/>
        <dbReference type="ChEBI" id="CHEBI:17790"/>
        <dbReference type="ChEBI" id="CHEBI:29973"/>
        <dbReference type="ChEBI" id="CHEBI:82795"/>
        <dbReference type="EC" id="3.1.1.61"/>
    </reaction>
</comment>
<dbReference type="CDD" id="cd16433">
    <property type="entry name" value="CheB"/>
    <property type="match status" value="1"/>
</dbReference>
<evidence type="ECO:0000313" key="8">
    <source>
        <dbReference type="Proteomes" id="UP001597205"/>
    </source>
</evidence>
<organism evidence="7 8">
    <name type="scientific">Sphingobacterium daejeonense</name>
    <dbReference type="NCBI Taxonomy" id="371142"/>
    <lineage>
        <taxon>Bacteria</taxon>
        <taxon>Pseudomonadati</taxon>
        <taxon>Bacteroidota</taxon>
        <taxon>Sphingobacteriia</taxon>
        <taxon>Sphingobacteriales</taxon>
        <taxon>Sphingobacteriaceae</taxon>
        <taxon>Sphingobacterium</taxon>
    </lineage>
</organism>
<evidence type="ECO:0000259" key="6">
    <source>
        <dbReference type="PROSITE" id="PS50122"/>
    </source>
</evidence>
<feature type="region of interest" description="Disordered" evidence="5">
    <location>
        <begin position="1"/>
        <end position="20"/>
    </location>
</feature>
<dbReference type="EMBL" id="JBHTKY010000008">
    <property type="protein sequence ID" value="MFD1165469.1"/>
    <property type="molecule type" value="Genomic_DNA"/>
</dbReference>
<dbReference type="Proteomes" id="UP001597205">
    <property type="component" value="Unassembled WGS sequence"/>
</dbReference>
<evidence type="ECO:0000256" key="5">
    <source>
        <dbReference type="SAM" id="MobiDB-lite"/>
    </source>
</evidence>
<proteinExistence type="predicted"/>
<evidence type="ECO:0000256" key="1">
    <source>
        <dbReference type="ARBA" id="ARBA00022801"/>
    </source>
</evidence>
<name>A0ABW3RK39_9SPHI</name>
<comment type="caution">
    <text evidence="7">The sequence shown here is derived from an EMBL/GenBank/DDBJ whole genome shotgun (WGS) entry which is preliminary data.</text>
</comment>
<feature type="domain" description="CheB-type methylesterase" evidence="6">
    <location>
        <begin position="30"/>
        <end position="195"/>
    </location>
</feature>
<evidence type="ECO:0000256" key="2">
    <source>
        <dbReference type="ARBA" id="ARBA00039140"/>
    </source>
</evidence>
<reference evidence="8" key="1">
    <citation type="journal article" date="2019" name="Int. J. Syst. Evol. Microbiol.">
        <title>The Global Catalogue of Microorganisms (GCM) 10K type strain sequencing project: providing services to taxonomists for standard genome sequencing and annotation.</title>
        <authorList>
            <consortium name="The Broad Institute Genomics Platform"/>
            <consortium name="The Broad Institute Genome Sequencing Center for Infectious Disease"/>
            <person name="Wu L."/>
            <person name="Ma J."/>
        </authorList>
    </citation>
    <scope>NUCLEOTIDE SEQUENCE [LARGE SCALE GENOMIC DNA]</scope>
    <source>
        <strain evidence="8">CCUG 52468</strain>
    </source>
</reference>
<dbReference type="Gene3D" id="3.40.50.180">
    <property type="entry name" value="Methylesterase CheB, C-terminal domain"/>
    <property type="match status" value="1"/>
</dbReference>
<dbReference type="RefSeq" id="WP_380895517.1">
    <property type="nucleotide sequence ID" value="NZ_JBHTKY010000008.1"/>
</dbReference>
<dbReference type="Pfam" id="PF01339">
    <property type="entry name" value="CheB_methylest"/>
    <property type="match status" value="1"/>
</dbReference>
<evidence type="ECO:0000313" key="7">
    <source>
        <dbReference type="EMBL" id="MFD1165469.1"/>
    </source>
</evidence>
<protein>
    <recommendedName>
        <fullName evidence="2">protein-glutamate methylesterase</fullName>
        <ecNumber evidence="2">3.1.1.61</ecNumber>
    </recommendedName>
</protein>
<dbReference type="PANTHER" id="PTHR42872:SF3">
    <property type="entry name" value="PROTEIN-GLUTAMATE METHYLESTERASE_PROTEIN-GLUTAMINE GLUTAMINASE 1"/>
    <property type="match status" value="1"/>
</dbReference>